<reference evidence="2" key="1">
    <citation type="journal article" date="2021" name="Genome Biol. Evol.">
        <title>A High-Quality Reference Genome for a Parasitic Bivalve with Doubly Uniparental Inheritance (Bivalvia: Unionida).</title>
        <authorList>
            <person name="Smith C.H."/>
        </authorList>
    </citation>
    <scope>NUCLEOTIDE SEQUENCE</scope>
    <source>
        <strain evidence="2">CHS0354</strain>
    </source>
</reference>
<dbReference type="AlphaFoldDB" id="A0AAE0RUA6"/>
<name>A0AAE0RUA6_9BIVA</name>
<accession>A0AAE0RUA6</accession>
<reference evidence="2" key="3">
    <citation type="submission" date="2023-05" db="EMBL/GenBank/DDBJ databases">
        <authorList>
            <person name="Smith C.H."/>
        </authorList>
    </citation>
    <scope>NUCLEOTIDE SEQUENCE</scope>
    <source>
        <strain evidence="2">CHS0354</strain>
        <tissue evidence="2">Mantle</tissue>
    </source>
</reference>
<evidence type="ECO:0000313" key="3">
    <source>
        <dbReference type="Proteomes" id="UP001195483"/>
    </source>
</evidence>
<protein>
    <submittedName>
        <fullName evidence="2">Uncharacterized protein</fullName>
    </submittedName>
</protein>
<comment type="caution">
    <text evidence="2">The sequence shown here is derived from an EMBL/GenBank/DDBJ whole genome shotgun (WGS) entry which is preliminary data.</text>
</comment>
<keyword evidence="3" id="KW-1185">Reference proteome</keyword>
<dbReference type="InterPro" id="IPR021109">
    <property type="entry name" value="Peptidase_aspartic_dom_sf"/>
</dbReference>
<evidence type="ECO:0000313" key="2">
    <source>
        <dbReference type="EMBL" id="KAK3579445.1"/>
    </source>
</evidence>
<evidence type="ECO:0000256" key="1">
    <source>
        <dbReference type="SAM" id="MobiDB-lite"/>
    </source>
</evidence>
<dbReference type="Gene3D" id="2.40.70.10">
    <property type="entry name" value="Acid Proteases"/>
    <property type="match status" value="1"/>
</dbReference>
<sequence>MQGILFGLQAFLREASYMSKLGLTTGFGEKTFIVQNTRVTSHKYALSRLAPKPLRPVNFMQLSYAVASPRTVTMSTPLSTSGPVSVTHPTFDYGSFDPTQTTSDNPSQYLQQTTTNSTDQHSRNSATRIILYTITTVTTLLNYLHTSMRTTPHNHIVVPRHSVLDVAVYVHHVEYIANAGAKISVSRLVQLDLKIRGIHFSHSFYVVSALNTSVILGIDFMSKYKAVLNLNTQKLSFAKRYPRTTTIYTIPPNSISAIVVRVSKIPKGTSFLLEPCHSLSNSTILSARTIVTVSNKNYLQIINPTPVPMHIPANTVLTCVDVLHPQTIFTINEDTLDRTDTPDIVTTQPTKI</sequence>
<dbReference type="Proteomes" id="UP001195483">
    <property type="component" value="Unassembled WGS sequence"/>
</dbReference>
<feature type="compositionally biased region" description="Polar residues" evidence="1">
    <location>
        <begin position="97"/>
        <end position="122"/>
    </location>
</feature>
<dbReference type="CDD" id="cd00303">
    <property type="entry name" value="retropepsin_like"/>
    <property type="match status" value="1"/>
</dbReference>
<dbReference type="EMBL" id="JAEAOA010001694">
    <property type="protein sequence ID" value="KAK3579445.1"/>
    <property type="molecule type" value="Genomic_DNA"/>
</dbReference>
<reference evidence="2" key="2">
    <citation type="journal article" date="2021" name="Genome Biol. Evol.">
        <title>Developing a high-quality reference genome for a parasitic bivalve with doubly uniparental inheritance (Bivalvia: Unionida).</title>
        <authorList>
            <person name="Smith C.H."/>
        </authorList>
    </citation>
    <scope>NUCLEOTIDE SEQUENCE</scope>
    <source>
        <strain evidence="2">CHS0354</strain>
        <tissue evidence="2">Mantle</tissue>
    </source>
</reference>
<feature type="region of interest" description="Disordered" evidence="1">
    <location>
        <begin position="95"/>
        <end position="122"/>
    </location>
</feature>
<gene>
    <name evidence="2" type="ORF">CHS0354_028245</name>
</gene>
<organism evidence="2 3">
    <name type="scientific">Potamilus streckersoni</name>
    <dbReference type="NCBI Taxonomy" id="2493646"/>
    <lineage>
        <taxon>Eukaryota</taxon>
        <taxon>Metazoa</taxon>
        <taxon>Spiralia</taxon>
        <taxon>Lophotrochozoa</taxon>
        <taxon>Mollusca</taxon>
        <taxon>Bivalvia</taxon>
        <taxon>Autobranchia</taxon>
        <taxon>Heteroconchia</taxon>
        <taxon>Palaeoheterodonta</taxon>
        <taxon>Unionida</taxon>
        <taxon>Unionoidea</taxon>
        <taxon>Unionidae</taxon>
        <taxon>Ambleminae</taxon>
        <taxon>Lampsilini</taxon>
        <taxon>Potamilus</taxon>
    </lineage>
</organism>
<proteinExistence type="predicted"/>